<keyword evidence="7 9" id="KW-0143">Chaperone</keyword>
<protein>
    <recommendedName>
        <fullName evidence="4 9">Tubulin-specific chaperone A</fullName>
    </recommendedName>
</protein>
<keyword evidence="11" id="KW-1185">Reference proteome</keyword>
<name>A0A1E3NY31_WICAA</name>
<dbReference type="AlphaFoldDB" id="A0A1E3NY31"/>
<comment type="subunit">
    <text evidence="9">Supercomplex made of cofactors A to E. Cofactors A and D function by capturing and stabilizing tubulin in a quasi-native conformation. Cofactor E binds to the cofactor D-tubulin complex; interaction with cofactor C then causes the release of tubulin polypeptides that are committed to the native state.</text>
</comment>
<dbReference type="InterPro" id="IPR004226">
    <property type="entry name" value="TBCA"/>
</dbReference>
<dbReference type="InterPro" id="IPR036126">
    <property type="entry name" value="TBCA_sf"/>
</dbReference>
<comment type="similarity">
    <text evidence="3 9">Belongs to the TBCA family.</text>
</comment>
<dbReference type="FunFam" id="1.20.58.90:FF:000010">
    <property type="entry name" value="Tubulin-specific chaperone A"/>
    <property type="match status" value="1"/>
</dbReference>
<dbReference type="GO" id="GO:0048487">
    <property type="term" value="F:beta-tubulin binding"/>
    <property type="evidence" value="ECO:0007669"/>
    <property type="project" value="EnsemblFungi"/>
</dbReference>
<organism evidence="10 11">
    <name type="scientific">Wickerhamomyces anomalus (strain ATCC 58044 / CBS 1984 / NCYC 433 / NRRL Y-366-8)</name>
    <name type="common">Yeast</name>
    <name type="synonym">Hansenula anomala</name>
    <dbReference type="NCBI Taxonomy" id="683960"/>
    <lineage>
        <taxon>Eukaryota</taxon>
        <taxon>Fungi</taxon>
        <taxon>Dikarya</taxon>
        <taxon>Ascomycota</taxon>
        <taxon>Saccharomycotina</taxon>
        <taxon>Saccharomycetes</taxon>
        <taxon>Phaffomycetales</taxon>
        <taxon>Wickerhamomycetaceae</taxon>
        <taxon>Wickerhamomyces</taxon>
    </lineage>
</organism>
<dbReference type="Pfam" id="PF02970">
    <property type="entry name" value="TBCA"/>
    <property type="match status" value="1"/>
</dbReference>
<gene>
    <name evidence="10" type="ORF">WICANDRAFT_35042</name>
</gene>
<dbReference type="RefSeq" id="XP_019036694.1">
    <property type="nucleotide sequence ID" value="XM_019182265.1"/>
</dbReference>
<dbReference type="GO" id="GO:0007023">
    <property type="term" value="P:post-chaperonin tubulin folding pathway"/>
    <property type="evidence" value="ECO:0007669"/>
    <property type="project" value="UniProtKB-UniRule"/>
</dbReference>
<dbReference type="GO" id="GO:0005874">
    <property type="term" value="C:microtubule"/>
    <property type="evidence" value="ECO:0007669"/>
    <property type="project" value="UniProtKB-KW"/>
</dbReference>
<keyword evidence="5 9" id="KW-0963">Cytoplasm</keyword>
<dbReference type="PANTHER" id="PTHR21500:SF0">
    <property type="entry name" value="TUBULIN-SPECIFIC CHAPERONE A"/>
    <property type="match status" value="1"/>
</dbReference>
<dbReference type="SUPFAM" id="SSF46988">
    <property type="entry name" value="Tubulin chaperone cofactor A"/>
    <property type="match status" value="1"/>
</dbReference>
<evidence type="ECO:0000256" key="4">
    <source>
        <dbReference type="ARBA" id="ARBA00015002"/>
    </source>
</evidence>
<dbReference type="PANTHER" id="PTHR21500">
    <property type="entry name" value="TUBULIN-SPECIFIC CHAPERONE A"/>
    <property type="match status" value="1"/>
</dbReference>
<evidence type="ECO:0000256" key="6">
    <source>
        <dbReference type="ARBA" id="ARBA00022701"/>
    </source>
</evidence>
<evidence type="ECO:0000256" key="5">
    <source>
        <dbReference type="ARBA" id="ARBA00022490"/>
    </source>
</evidence>
<evidence type="ECO:0000256" key="9">
    <source>
        <dbReference type="RuleBase" id="RU364030"/>
    </source>
</evidence>
<dbReference type="Gene3D" id="1.20.58.90">
    <property type="match status" value="1"/>
</dbReference>
<accession>A0A1E3NY31</accession>
<evidence type="ECO:0000256" key="2">
    <source>
        <dbReference type="ARBA" id="ARBA00004245"/>
    </source>
</evidence>
<dbReference type="GO" id="GO:0007021">
    <property type="term" value="P:tubulin complex assembly"/>
    <property type="evidence" value="ECO:0007669"/>
    <property type="project" value="UniProtKB-UniRule"/>
</dbReference>
<evidence type="ECO:0000313" key="11">
    <source>
        <dbReference type="Proteomes" id="UP000094112"/>
    </source>
</evidence>
<dbReference type="STRING" id="683960.A0A1E3NY31"/>
<keyword evidence="8 9" id="KW-0206">Cytoskeleton</keyword>
<evidence type="ECO:0000313" key="10">
    <source>
        <dbReference type="EMBL" id="ODQ57487.1"/>
    </source>
</evidence>
<dbReference type="Proteomes" id="UP000094112">
    <property type="component" value="Unassembled WGS sequence"/>
</dbReference>
<comment type="subcellular location">
    <subcellularLocation>
        <location evidence="2 9">Cytoplasm</location>
        <location evidence="2 9">Cytoskeleton</location>
    </subcellularLocation>
</comment>
<evidence type="ECO:0000256" key="7">
    <source>
        <dbReference type="ARBA" id="ARBA00023186"/>
    </source>
</evidence>
<evidence type="ECO:0000256" key="8">
    <source>
        <dbReference type="ARBA" id="ARBA00023212"/>
    </source>
</evidence>
<dbReference type="EMBL" id="KV454213">
    <property type="protein sequence ID" value="ODQ57487.1"/>
    <property type="molecule type" value="Genomic_DNA"/>
</dbReference>
<dbReference type="OrthoDB" id="296187at2759"/>
<sequence length="103" mass="11711">MAPTQLEIKSKSLARLIKEEGLYQKELKEQEEHVQGLKSSNADSYEIKKQEEVLEDTRKVIPEVRKKISEAQESLESYITDYTGTEDLTAAKENIEAAKKLLG</sequence>
<keyword evidence="6 9" id="KW-0493">Microtubule</keyword>
<proteinExistence type="inferred from homology"/>
<dbReference type="GO" id="GO:0005829">
    <property type="term" value="C:cytosol"/>
    <property type="evidence" value="ECO:0007669"/>
    <property type="project" value="TreeGrafter"/>
</dbReference>
<comment type="function">
    <text evidence="1">Tubulin-folding protein; involved in the early step of the tubulin folding pathway.</text>
</comment>
<evidence type="ECO:0000256" key="3">
    <source>
        <dbReference type="ARBA" id="ARBA00006806"/>
    </source>
</evidence>
<dbReference type="GeneID" id="30199511"/>
<reference evidence="10 11" key="1">
    <citation type="journal article" date="2016" name="Proc. Natl. Acad. Sci. U.S.A.">
        <title>Comparative genomics of biotechnologically important yeasts.</title>
        <authorList>
            <person name="Riley R."/>
            <person name="Haridas S."/>
            <person name="Wolfe K.H."/>
            <person name="Lopes M.R."/>
            <person name="Hittinger C.T."/>
            <person name="Goeker M."/>
            <person name="Salamov A.A."/>
            <person name="Wisecaver J.H."/>
            <person name="Long T.M."/>
            <person name="Calvey C.H."/>
            <person name="Aerts A.L."/>
            <person name="Barry K.W."/>
            <person name="Choi C."/>
            <person name="Clum A."/>
            <person name="Coughlan A.Y."/>
            <person name="Deshpande S."/>
            <person name="Douglass A.P."/>
            <person name="Hanson S.J."/>
            <person name="Klenk H.-P."/>
            <person name="LaButti K.M."/>
            <person name="Lapidus A."/>
            <person name="Lindquist E.A."/>
            <person name="Lipzen A.M."/>
            <person name="Meier-Kolthoff J.P."/>
            <person name="Ohm R.A."/>
            <person name="Otillar R.P."/>
            <person name="Pangilinan J.L."/>
            <person name="Peng Y."/>
            <person name="Rokas A."/>
            <person name="Rosa C.A."/>
            <person name="Scheuner C."/>
            <person name="Sibirny A.A."/>
            <person name="Slot J.C."/>
            <person name="Stielow J.B."/>
            <person name="Sun H."/>
            <person name="Kurtzman C.P."/>
            <person name="Blackwell M."/>
            <person name="Grigoriev I.V."/>
            <person name="Jeffries T.W."/>
        </authorList>
    </citation>
    <scope>NUCLEOTIDE SEQUENCE [LARGE SCALE GENOMIC DNA]</scope>
    <source>
        <strain evidence="11">ATCC 58044 / CBS 1984 / NCYC 433 / NRRL Y-366-8</strain>
    </source>
</reference>
<evidence type="ECO:0000256" key="1">
    <source>
        <dbReference type="ARBA" id="ARBA00003046"/>
    </source>
</evidence>